<name>A0A1M6S7K0_9FIRM</name>
<dbReference type="AlphaFoldDB" id="A0A1M6S7K0"/>
<dbReference type="OrthoDB" id="1629754at2"/>
<dbReference type="Proteomes" id="UP000184386">
    <property type="component" value="Unassembled WGS sequence"/>
</dbReference>
<organism evidence="1 2">
    <name type="scientific">Anaerocolumna jejuensis DSM 15929</name>
    <dbReference type="NCBI Taxonomy" id="1121322"/>
    <lineage>
        <taxon>Bacteria</taxon>
        <taxon>Bacillati</taxon>
        <taxon>Bacillota</taxon>
        <taxon>Clostridia</taxon>
        <taxon>Lachnospirales</taxon>
        <taxon>Lachnospiraceae</taxon>
        <taxon>Anaerocolumna</taxon>
    </lineage>
</organism>
<keyword evidence="2" id="KW-1185">Reference proteome</keyword>
<evidence type="ECO:0000313" key="1">
    <source>
        <dbReference type="EMBL" id="SHK40670.1"/>
    </source>
</evidence>
<dbReference type="InterPro" id="IPR018755">
    <property type="entry name" value="Phage_Mu_Gp48"/>
</dbReference>
<gene>
    <name evidence="1" type="ORF">SAMN02745136_02439</name>
</gene>
<dbReference type="RefSeq" id="WP_073276198.1">
    <property type="nucleotide sequence ID" value="NZ_FRAC01000011.1"/>
</dbReference>
<evidence type="ECO:0008006" key="3">
    <source>
        <dbReference type="Google" id="ProtNLM"/>
    </source>
</evidence>
<protein>
    <recommendedName>
        <fullName evidence="3">DUF2313 domain-containing protein</fullName>
    </recommendedName>
</protein>
<dbReference type="EMBL" id="FRAC01000011">
    <property type="protein sequence ID" value="SHK40670.1"/>
    <property type="molecule type" value="Genomic_DNA"/>
</dbReference>
<accession>A0A1M6S7K0</accession>
<proteinExistence type="predicted"/>
<dbReference type="Pfam" id="PF10076">
    <property type="entry name" value="Phage_Mu_Gp48"/>
    <property type="match status" value="1"/>
</dbReference>
<dbReference type="STRING" id="1121322.SAMN02745136_02439"/>
<evidence type="ECO:0000313" key="2">
    <source>
        <dbReference type="Proteomes" id="UP000184386"/>
    </source>
</evidence>
<reference evidence="1 2" key="1">
    <citation type="submission" date="2016-11" db="EMBL/GenBank/DDBJ databases">
        <authorList>
            <person name="Jaros S."/>
            <person name="Januszkiewicz K."/>
            <person name="Wedrychowicz H."/>
        </authorList>
    </citation>
    <scope>NUCLEOTIDE SEQUENCE [LARGE SCALE GENOMIC DNA]</scope>
    <source>
        <strain evidence="1 2">DSM 15929</strain>
    </source>
</reference>
<sequence length="175" mass="19826">MNLMEHLPPYYRGNKTMEELQDILTAKVDEAALELQETVNQCFIGTAAALLSRYEKIYGLTVDVTKSNGFRRERLLAKARGTGTVTKKMLAETASAYSNGEVAVIEDAMNNSFVVKFVGTKGIPANMSDLTLTIEEIKPAHLSFIFEYTYNTWKDVSNMTWQDAKAYSWKTFRER</sequence>